<dbReference type="Proteomes" id="UP001302494">
    <property type="component" value="Chromosome"/>
</dbReference>
<feature type="transmembrane region" description="Helical" evidence="2">
    <location>
        <begin position="36"/>
        <end position="58"/>
    </location>
</feature>
<proteinExistence type="predicted"/>
<dbReference type="SUPFAM" id="SSF48452">
    <property type="entry name" value="TPR-like"/>
    <property type="match status" value="1"/>
</dbReference>
<keyword evidence="2" id="KW-0472">Membrane</keyword>
<organism evidence="3 4">
    <name type="scientific">Candidatus Nitrospira neomarina</name>
    <dbReference type="NCBI Taxonomy" id="3020899"/>
    <lineage>
        <taxon>Bacteria</taxon>
        <taxon>Pseudomonadati</taxon>
        <taxon>Nitrospirota</taxon>
        <taxon>Nitrospiria</taxon>
        <taxon>Nitrospirales</taxon>
        <taxon>Nitrospiraceae</taxon>
        <taxon>Nitrospira</taxon>
    </lineage>
</organism>
<dbReference type="Gene3D" id="1.25.40.10">
    <property type="entry name" value="Tetratricopeptide repeat domain"/>
    <property type="match status" value="2"/>
</dbReference>
<accession>A0AA96GMC4</accession>
<dbReference type="RefSeq" id="WP_312742237.1">
    <property type="nucleotide sequence ID" value="NZ_CP116968.1"/>
</dbReference>
<feature type="region of interest" description="Disordered" evidence="1">
    <location>
        <begin position="239"/>
        <end position="269"/>
    </location>
</feature>
<gene>
    <name evidence="3" type="ORF">PQG83_14035</name>
</gene>
<evidence type="ECO:0000313" key="4">
    <source>
        <dbReference type="Proteomes" id="UP001302494"/>
    </source>
</evidence>
<sequence>MGYKIKDLGNKTPMVEPAQFLSSKERFLFFVEEHRALVWGGIFLVLAVIVAIVTLIWLNQNNQEHAWELEGQAQTVYLDRPLDDVKKGQENIQKASGMFKEILDQFPGTPSAGVSSFLLGNSMIEEKNYQGAIDVYTSWVKEYGQNQILLGLVQQRLGFAYLLHGNREAALKAFDAVLANPHALNKDQVVFELAKIAEADENIPEAVEQYKKVIQEFPLSPFASEAALRVEVLAPEEAKDLPSSETIEMGGTEKSSPENPKVQDNEEGK</sequence>
<evidence type="ECO:0000256" key="2">
    <source>
        <dbReference type="SAM" id="Phobius"/>
    </source>
</evidence>
<keyword evidence="4" id="KW-1185">Reference proteome</keyword>
<evidence type="ECO:0000313" key="3">
    <source>
        <dbReference type="EMBL" id="WNM60874.1"/>
    </source>
</evidence>
<dbReference type="EMBL" id="CP116968">
    <property type="protein sequence ID" value="WNM60874.1"/>
    <property type="molecule type" value="Genomic_DNA"/>
</dbReference>
<keyword evidence="2" id="KW-1133">Transmembrane helix</keyword>
<evidence type="ECO:0000256" key="1">
    <source>
        <dbReference type="SAM" id="MobiDB-lite"/>
    </source>
</evidence>
<dbReference type="InterPro" id="IPR011990">
    <property type="entry name" value="TPR-like_helical_dom_sf"/>
</dbReference>
<reference evidence="3 4" key="1">
    <citation type="submission" date="2023-01" db="EMBL/GenBank/DDBJ databases">
        <title>Cultivation and genomic characterization of new, ubiquitous marine nitrite-oxidizing bacteria from the Nitrospirales.</title>
        <authorList>
            <person name="Mueller A.J."/>
            <person name="Daebeler A."/>
            <person name="Herbold C.W."/>
            <person name="Kirkegaard R.H."/>
            <person name="Daims H."/>
        </authorList>
    </citation>
    <scope>NUCLEOTIDE SEQUENCE [LARGE SCALE GENOMIC DNA]</scope>
    <source>
        <strain evidence="3 4">DK</strain>
    </source>
</reference>
<dbReference type="Pfam" id="PF13432">
    <property type="entry name" value="TPR_16"/>
    <property type="match status" value="1"/>
</dbReference>
<name>A0AA96GMC4_9BACT</name>
<dbReference type="AlphaFoldDB" id="A0AA96GMC4"/>
<dbReference type="KEGG" id="nneo:PQG83_14035"/>
<protein>
    <submittedName>
        <fullName evidence="3">Tetratricopeptide repeat protein</fullName>
    </submittedName>
</protein>
<keyword evidence="2" id="KW-0812">Transmembrane</keyword>